<accession>H2BT84</accession>
<evidence type="ECO:0000313" key="2">
    <source>
        <dbReference type="EMBL" id="EHQ03683.1"/>
    </source>
</evidence>
<dbReference type="AlphaFoldDB" id="H2BT84"/>
<dbReference type="Proteomes" id="UP000003844">
    <property type="component" value="Unassembled WGS sequence"/>
</dbReference>
<keyword evidence="1" id="KW-1133">Transmembrane helix</keyword>
<evidence type="ECO:0000256" key="1">
    <source>
        <dbReference type="SAM" id="Phobius"/>
    </source>
</evidence>
<keyword evidence="1" id="KW-0472">Membrane</keyword>
<evidence type="ECO:0008006" key="4">
    <source>
        <dbReference type="Google" id="ProtNLM"/>
    </source>
</evidence>
<sequence>MQDKTKQRKPLIKKGPLKTFLFFLAFSAFVWIFVQFSKQYSEVVGFPITYVNVPKDKIILSDSPNSLDLRLRDNGINIAFRKIFPKKLMIDISETTEDGNSLVYDLEKQKQAIRTQLNIDYENVNFLQEDLKIKFEQRMVKNIPIISDIDLSFSVGYSALEGIKLVPDSVTMSGPKNILDTLKNVHTRSLKINNISQDVKGTIKLNTTNLEKLTFYSEEVQYSLRTDKFTEGKAVIPVELINVPENMNVVIFPKEVTVFYQVSLKQFEKINPSGFKVVADFQKASNSDGYLLAQIVNKPQLVNNVRLNEQKIQFIIRR</sequence>
<evidence type="ECO:0000313" key="3">
    <source>
        <dbReference type="Proteomes" id="UP000003844"/>
    </source>
</evidence>
<dbReference type="Gene3D" id="2.170.120.30">
    <property type="match status" value="1"/>
</dbReference>
<feature type="transmembrane region" description="Helical" evidence="1">
    <location>
        <begin position="20"/>
        <end position="37"/>
    </location>
</feature>
<organism evidence="2 3">
    <name type="scientific">Gillisia limnaea (strain DSM 15749 / LMG 21470 / R-8282)</name>
    <dbReference type="NCBI Taxonomy" id="865937"/>
    <lineage>
        <taxon>Bacteria</taxon>
        <taxon>Pseudomonadati</taxon>
        <taxon>Bacteroidota</taxon>
        <taxon>Flavobacteriia</taxon>
        <taxon>Flavobacteriales</taxon>
        <taxon>Flavobacteriaceae</taxon>
        <taxon>Gillisia</taxon>
    </lineage>
</organism>
<reference evidence="3" key="1">
    <citation type="journal article" date="2012" name="Stand. Genomic Sci.">
        <title>Genome sequence of the Antarctic rhodopsins-containing flavobacterium Gillisia limnaea type strain (R-8282(T)).</title>
        <authorList>
            <person name="Riedel T."/>
            <person name="Held B."/>
            <person name="Nolan M."/>
            <person name="Lucas S."/>
            <person name="Lapidus A."/>
            <person name="Tice H."/>
            <person name="Del Rio T.G."/>
            <person name="Cheng J.F."/>
            <person name="Han C."/>
            <person name="Tapia R."/>
            <person name="Goodwin L.A."/>
            <person name="Pitluck S."/>
            <person name="Liolios K."/>
            <person name="Mavromatis K."/>
            <person name="Pagani I."/>
            <person name="Ivanova N."/>
            <person name="Mikhailova N."/>
            <person name="Pati A."/>
            <person name="Chen A."/>
            <person name="Palaniappan K."/>
            <person name="Land M."/>
            <person name="Rohde M."/>
            <person name="Tindall B.J."/>
            <person name="Detter J.C."/>
            <person name="Goker M."/>
            <person name="Bristow J."/>
            <person name="Eisen J.A."/>
            <person name="Markowitz V."/>
            <person name="Hugenholtz P."/>
            <person name="Kyrpides N.C."/>
            <person name="Klenk H.P."/>
            <person name="Woyke T."/>
        </authorList>
    </citation>
    <scope>NUCLEOTIDE SEQUENCE [LARGE SCALE GENOMIC DNA]</scope>
    <source>
        <strain evidence="3">DSM 15749 / LMG 21470 / R-8282</strain>
    </source>
</reference>
<dbReference type="STRING" id="865937.Gilli_3073"/>
<keyword evidence="1" id="KW-0812">Transmembrane</keyword>
<name>H2BT84_GILLR</name>
<gene>
    <name evidence="2" type="ORF">Gilli_3073</name>
</gene>
<proteinExistence type="predicted"/>
<dbReference type="eggNOG" id="COG4856">
    <property type="taxonomic scope" value="Bacteria"/>
</dbReference>
<dbReference type="RefSeq" id="WP_006989989.1">
    <property type="nucleotide sequence ID" value="NZ_JH594606.1"/>
</dbReference>
<dbReference type="Pfam" id="PF07949">
    <property type="entry name" value="YbbR"/>
    <property type="match status" value="1"/>
</dbReference>
<dbReference type="EMBL" id="JH594606">
    <property type="protein sequence ID" value="EHQ03683.1"/>
    <property type="molecule type" value="Genomic_DNA"/>
</dbReference>
<dbReference type="OrthoDB" id="1150187at2"/>
<dbReference type="InterPro" id="IPR012505">
    <property type="entry name" value="YbbR"/>
</dbReference>
<dbReference type="HOGENOM" id="CLU_069602_1_0_10"/>
<protein>
    <recommendedName>
        <fullName evidence="4">YbbR-like protein</fullName>
    </recommendedName>
</protein>
<keyword evidence="3" id="KW-1185">Reference proteome</keyword>
<dbReference type="Gene3D" id="2.170.120.40">
    <property type="entry name" value="YbbR-like domain"/>
    <property type="match status" value="1"/>
</dbReference>